<organism evidence="2 3">
    <name type="scientific">Pedobacter rhizosphaerae</name>
    <dbReference type="NCBI Taxonomy" id="390241"/>
    <lineage>
        <taxon>Bacteria</taxon>
        <taxon>Pseudomonadati</taxon>
        <taxon>Bacteroidota</taxon>
        <taxon>Sphingobacteriia</taxon>
        <taxon>Sphingobacteriales</taxon>
        <taxon>Sphingobacteriaceae</taxon>
        <taxon>Pedobacter</taxon>
    </lineage>
</organism>
<evidence type="ECO:0000256" key="1">
    <source>
        <dbReference type="SAM" id="Phobius"/>
    </source>
</evidence>
<feature type="non-terminal residue" evidence="2">
    <location>
        <position position="31"/>
    </location>
</feature>
<name>A0A1H9T7T6_9SPHI</name>
<evidence type="ECO:0000313" key="3">
    <source>
        <dbReference type="Proteomes" id="UP000199572"/>
    </source>
</evidence>
<keyword evidence="1" id="KW-1133">Transmembrane helix</keyword>
<protein>
    <submittedName>
        <fullName evidence="2">Solute:Na+ symporter, SSS family</fullName>
    </submittedName>
</protein>
<dbReference type="AlphaFoldDB" id="A0A1H9T7T6"/>
<dbReference type="Proteomes" id="UP000199572">
    <property type="component" value="Unassembled WGS sequence"/>
</dbReference>
<gene>
    <name evidence="2" type="ORF">SAMN04488023_1211</name>
</gene>
<dbReference type="EMBL" id="FOGG01000021">
    <property type="protein sequence ID" value="SER92809.1"/>
    <property type="molecule type" value="Genomic_DNA"/>
</dbReference>
<sequence>MKHNLLETKDYIVFMIYFVIVAAYGLYIYNK</sequence>
<keyword evidence="1" id="KW-0812">Transmembrane</keyword>
<proteinExistence type="predicted"/>
<reference evidence="3" key="1">
    <citation type="submission" date="2016-10" db="EMBL/GenBank/DDBJ databases">
        <authorList>
            <person name="Varghese N."/>
            <person name="Submissions S."/>
        </authorList>
    </citation>
    <scope>NUCLEOTIDE SEQUENCE [LARGE SCALE GENOMIC DNA]</scope>
    <source>
        <strain evidence="3">DSM 18610</strain>
    </source>
</reference>
<evidence type="ECO:0000313" key="2">
    <source>
        <dbReference type="EMBL" id="SER92809.1"/>
    </source>
</evidence>
<feature type="transmembrane region" description="Helical" evidence="1">
    <location>
        <begin position="12"/>
        <end position="29"/>
    </location>
</feature>
<keyword evidence="1" id="KW-0472">Membrane</keyword>
<keyword evidence="3" id="KW-1185">Reference proteome</keyword>
<accession>A0A1H9T7T6</accession>